<dbReference type="InterPro" id="IPR001304">
    <property type="entry name" value="C-type_lectin-like"/>
</dbReference>
<dbReference type="CDD" id="cd03603">
    <property type="entry name" value="CLECT_VCBS"/>
    <property type="match status" value="1"/>
</dbReference>
<dbReference type="InterPro" id="IPR034007">
    <property type="entry name" value="CTLD_bac"/>
</dbReference>
<comment type="caution">
    <text evidence="5">The sequence shown here is derived from an EMBL/GenBank/DDBJ whole genome shotgun (WGS) entry which is preliminary data.</text>
</comment>
<gene>
    <name evidence="5" type="ORF">ELS83_18945</name>
</gene>
<evidence type="ECO:0000259" key="3">
    <source>
        <dbReference type="PROSITE" id="PS50825"/>
    </source>
</evidence>
<dbReference type="InterPro" id="IPR016186">
    <property type="entry name" value="C-type_lectin-like/link_sf"/>
</dbReference>
<dbReference type="InterPro" id="IPR011658">
    <property type="entry name" value="PA14_dom"/>
</dbReference>
<feature type="domain" description="PA14" evidence="4">
    <location>
        <begin position="410"/>
        <end position="548"/>
    </location>
</feature>
<feature type="domain" description="C-type lectin" evidence="2">
    <location>
        <begin position="249"/>
        <end position="359"/>
    </location>
</feature>
<dbReference type="SMART" id="SM00758">
    <property type="entry name" value="PA14"/>
    <property type="match status" value="1"/>
</dbReference>
<dbReference type="PROSITE" id="PS51820">
    <property type="entry name" value="PA14"/>
    <property type="match status" value="1"/>
</dbReference>
<evidence type="ECO:0000256" key="1">
    <source>
        <dbReference type="ARBA" id="ARBA00022737"/>
    </source>
</evidence>
<dbReference type="SUPFAM" id="SSF56988">
    <property type="entry name" value="Anthrax protective antigen"/>
    <property type="match status" value="1"/>
</dbReference>
<protein>
    <submittedName>
        <fullName evidence="5">HYR domain-containing protein</fullName>
    </submittedName>
</protein>
<dbReference type="Gene3D" id="3.10.100.10">
    <property type="entry name" value="Mannose-Binding Protein A, subunit A"/>
    <property type="match status" value="1"/>
</dbReference>
<evidence type="ECO:0000313" key="6">
    <source>
        <dbReference type="Proteomes" id="UP000732105"/>
    </source>
</evidence>
<dbReference type="SMART" id="SM00034">
    <property type="entry name" value="CLECT"/>
    <property type="match status" value="1"/>
</dbReference>
<dbReference type="PANTHER" id="PTHR22803">
    <property type="entry name" value="MANNOSE, PHOSPHOLIPASE, LECTIN RECEPTOR RELATED"/>
    <property type="match status" value="1"/>
</dbReference>
<feature type="domain" description="HYR" evidence="3">
    <location>
        <begin position="317"/>
        <end position="406"/>
    </location>
</feature>
<dbReference type="Pfam" id="PF00059">
    <property type="entry name" value="Lectin_C"/>
    <property type="match status" value="1"/>
</dbReference>
<dbReference type="EMBL" id="RZNH01000044">
    <property type="protein sequence ID" value="NOU61879.1"/>
    <property type="molecule type" value="Genomic_DNA"/>
</dbReference>
<dbReference type="Proteomes" id="UP000732105">
    <property type="component" value="Unassembled WGS sequence"/>
</dbReference>
<dbReference type="InterPro" id="IPR037524">
    <property type="entry name" value="PA14/GLEYA"/>
</dbReference>
<sequence length="727" mass="79029">MLNTNKKFEKNIKRQFELFRWKHVFVLFLFVHMVLSSFSQEQVMADFQFSSNGDLSVQPGSIGSPSVSISSNVRFSGSYGNPFSSLYTSSDNSFIELSISTLGYENISVEWDGGYWFGNNNGTHQWLLSADSGSGFGGSLYTQNCSRDTWQAVSYDLGNSFNDNANVRIRITSNVSNSRYVYLDNLVIKGSPIVPDLTAPTFQNPQTDMSVNIDDGVCGAVVNYTIPSATDDQSLFTGNLSGYTNLGIWNNHSYYYSNGSANATTAIQNALDLGGHLVTINSQAENDWLDAQLGGIWIGLTDASSEGNFEWVTGEPVDFDNWNGGEPNDWGSGEDYTEMYSNGRWNDLRGTNNRRYVVEFQTVTVVQTQGLPPGSLFPVGTTTNTFVATDESGNSTSHTFTITVVDNQAPKISQWTAEYYSGRNFETYQETLTVDELNYSWGSGPPESSLVGNNQFSIRFQGVVKAPQTGTYTFYTNSDDGVRLWVNGIQLIDDWRDHGVQQRSGTIDLTADELASVRLDYYENGGGAVVRLEWVGPGQARDYVRNTGDATCQDLVLDLNASGSGSITVDDVDPGYIDECGIGSRTLSRTDFDCNDVGDNVVTLTVEDVNGNVSTCDITLTVNMLNVADNSLAVSGDSKCQGEIANFTVHASETGVVYSLYRGAVKVGSSANGTGADLPIAIPSSELNLGDNIISVKAAKGVCELDLVNTANVRIYATPVPVGIYHD</sequence>
<organism evidence="5 6">
    <name type="scientific">Marinifilum caeruleilacunae</name>
    <dbReference type="NCBI Taxonomy" id="2499076"/>
    <lineage>
        <taxon>Bacteria</taxon>
        <taxon>Pseudomonadati</taxon>
        <taxon>Bacteroidota</taxon>
        <taxon>Bacteroidia</taxon>
        <taxon>Marinilabiliales</taxon>
        <taxon>Marinifilaceae</taxon>
    </lineage>
</organism>
<evidence type="ECO:0000259" key="2">
    <source>
        <dbReference type="PROSITE" id="PS50041"/>
    </source>
</evidence>
<dbReference type="Pfam" id="PF07691">
    <property type="entry name" value="PA14"/>
    <property type="match status" value="1"/>
</dbReference>
<dbReference type="PROSITE" id="PS50041">
    <property type="entry name" value="C_TYPE_LECTIN_2"/>
    <property type="match status" value="1"/>
</dbReference>
<dbReference type="InterPro" id="IPR016187">
    <property type="entry name" value="CTDL_fold"/>
</dbReference>
<keyword evidence="1" id="KW-0677">Repeat</keyword>
<dbReference type="Gene3D" id="3.90.182.10">
    <property type="entry name" value="Toxin - Anthrax Protective Antigen,domain 1"/>
    <property type="match status" value="1"/>
</dbReference>
<dbReference type="Pfam" id="PF02494">
    <property type="entry name" value="HYR"/>
    <property type="match status" value="1"/>
</dbReference>
<evidence type="ECO:0000259" key="4">
    <source>
        <dbReference type="PROSITE" id="PS51820"/>
    </source>
</evidence>
<keyword evidence="6" id="KW-1185">Reference proteome</keyword>
<proteinExistence type="predicted"/>
<name>A0ABX1X1B4_9BACT</name>
<dbReference type="SUPFAM" id="SSF56436">
    <property type="entry name" value="C-type lectin-like"/>
    <property type="match status" value="1"/>
</dbReference>
<dbReference type="InterPro" id="IPR050111">
    <property type="entry name" value="C-type_lectin/snaclec_domain"/>
</dbReference>
<accession>A0ABX1X1B4</accession>
<dbReference type="InterPro" id="IPR003410">
    <property type="entry name" value="HYR_dom"/>
</dbReference>
<dbReference type="PROSITE" id="PS50825">
    <property type="entry name" value="HYR"/>
    <property type="match status" value="1"/>
</dbReference>
<evidence type="ECO:0000313" key="5">
    <source>
        <dbReference type="EMBL" id="NOU61879.1"/>
    </source>
</evidence>
<reference evidence="5 6" key="1">
    <citation type="submission" date="2018-12" db="EMBL/GenBank/DDBJ databases">
        <title>Marinifilum JC070 sp. nov., a marine bacterium isolated from Yongle Blue Hole in the South China Sea.</title>
        <authorList>
            <person name="Fu T."/>
        </authorList>
    </citation>
    <scope>NUCLEOTIDE SEQUENCE [LARGE SCALE GENOMIC DNA]</scope>
    <source>
        <strain evidence="5 6">JC070</strain>
    </source>
</reference>